<dbReference type="OrthoDB" id="5870726at2759"/>
<protein>
    <submittedName>
        <fullName evidence="2">Uncharacterized protein</fullName>
    </submittedName>
</protein>
<sequence>MMANSAYEYGGTNLEDLDKLDAIRKEIPRDDSRDRHRAEDDPDSDQEPIYSESGKLLASIAPESGKGKNLTEKVNKIKELPEISRKIRQTREKSNEQSDNPFEEIATRPPLNQRNLFRQVKNRLSNERRHRHKHKERLGFLTRDDIIKSHRKTTTTTPFPKLVDSDEVELEKNERLGGRMDQEQSENLKVHPINDMLKDDVWRNGGEFVFLSGDEELASRVRGGFGELVVGVH</sequence>
<dbReference type="EMBL" id="LIAE01006383">
    <property type="protein sequence ID" value="PAV90269.1"/>
    <property type="molecule type" value="Genomic_DNA"/>
</dbReference>
<gene>
    <name evidence="2" type="ORF">WR25_14275</name>
</gene>
<evidence type="ECO:0000256" key="1">
    <source>
        <dbReference type="SAM" id="MobiDB-lite"/>
    </source>
</evidence>
<comment type="caution">
    <text evidence="2">The sequence shown here is derived from an EMBL/GenBank/DDBJ whole genome shotgun (WGS) entry which is preliminary data.</text>
</comment>
<feature type="compositionally biased region" description="Basic and acidic residues" evidence="1">
    <location>
        <begin position="16"/>
        <end position="39"/>
    </location>
</feature>
<feature type="compositionally biased region" description="Basic and acidic residues" evidence="1">
    <location>
        <begin position="65"/>
        <end position="96"/>
    </location>
</feature>
<reference evidence="2 3" key="1">
    <citation type="journal article" date="2017" name="Curr. Biol.">
        <title>Genome architecture and evolution of a unichromosomal asexual nematode.</title>
        <authorList>
            <person name="Fradin H."/>
            <person name="Zegar C."/>
            <person name="Gutwein M."/>
            <person name="Lucas J."/>
            <person name="Kovtun M."/>
            <person name="Corcoran D."/>
            <person name="Baugh L.R."/>
            <person name="Kiontke K."/>
            <person name="Gunsalus K."/>
            <person name="Fitch D.H."/>
            <person name="Piano F."/>
        </authorList>
    </citation>
    <scope>NUCLEOTIDE SEQUENCE [LARGE SCALE GENOMIC DNA]</scope>
    <source>
        <strain evidence="2">PF1309</strain>
    </source>
</reference>
<keyword evidence="3" id="KW-1185">Reference proteome</keyword>
<evidence type="ECO:0000313" key="2">
    <source>
        <dbReference type="EMBL" id="PAV90269.1"/>
    </source>
</evidence>
<evidence type="ECO:0000313" key="3">
    <source>
        <dbReference type="Proteomes" id="UP000218231"/>
    </source>
</evidence>
<dbReference type="AlphaFoldDB" id="A0A2A2LVN5"/>
<name>A0A2A2LVN5_9BILA</name>
<organism evidence="2 3">
    <name type="scientific">Diploscapter pachys</name>
    <dbReference type="NCBI Taxonomy" id="2018661"/>
    <lineage>
        <taxon>Eukaryota</taxon>
        <taxon>Metazoa</taxon>
        <taxon>Ecdysozoa</taxon>
        <taxon>Nematoda</taxon>
        <taxon>Chromadorea</taxon>
        <taxon>Rhabditida</taxon>
        <taxon>Rhabditina</taxon>
        <taxon>Rhabditomorpha</taxon>
        <taxon>Rhabditoidea</taxon>
        <taxon>Rhabditidae</taxon>
        <taxon>Diploscapter</taxon>
    </lineage>
</organism>
<proteinExistence type="predicted"/>
<feature type="region of interest" description="Disordered" evidence="1">
    <location>
        <begin position="1"/>
        <end position="105"/>
    </location>
</feature>
<accession>A0A2A2LVN5</accession>
<dbReference type="Proteomes" id="UP000218231">
    <property type="component" value="Unassembled WGS sequence"/>
</dbReference>